<dbReference type="Proteomes" id="UP001150581">
    <property type="component" value="Unassembled WGS sequence"/>
</dbReference>
<name>A0ACC1HZ87_9FUNG</name>
<gene>
    <name evidence="1" type="ORF">LPJ66_010896</name>
</gene>
<comment type="caution">
    <text evidence="1">The sequence shown here is derived from an EMBL/GenBank/DDBJ whole genome shotgun (WGS) entry which is preliminary data.</text>
</comment>
<organism evidence="1 2">
    <name type="scientific">Kickxella alabastrina</name>
    <dbReference type="NCBI Taxonomy" id="61397"/>
    <lineage>
        <taxon>Eukaryota</taxon>
        <taxon>Fungi</taxon>
        <taxon>Fungi incertae sedis</taxon>
        <taxon>Zoopagomycota</taxon>
        <taxon>Kickxellomycotina</taxon>
        <taxon>Kickxellomycetes</taxon>
        <taxon>Kickxellales</taxon>
        <taxon>Kickxellaceae</taxon>
        <taxon>Kickxella</taxon>
    </lineage>
</organism>
<evidence type="ECO:0000313" key="1">
    <source>
        <dbReference type="EMBL" id="KAJ1883852.1"/>
    </source>
</evidence>
<proteinExistence type="predicted"/>
<feature type="non-terminal residue" evidence="1">
    <location>
        <position position="301"/>
    </location>
</feature>
<accession>A0ACC1HZ87</accession>
<sequence length="301" mass="33303">MISPSELRTVIDDIKQVAASAPPVCAHYSEDEDQSDNDFLPRDYDIDRLHADDARDKVFVAILKALVARHNKPSSPKELATCIMKHEFTLLGGATPYATVSSRISQHFKRILEHIPPRPPILGRVAHEKHTRKYFYYVASALEQEDFLRKVRIGLIPTHSTASSSNTSARNSKSIKKTRCMVPAVAVEPDLSLTMRRNRRANSADTTGQRSAGRSAGRSASHSEAERGRRSSRISLGVSTRPRRTSYDGGSSRVDASGDEGSEESDGGNPYARKKYKSVRSAVAQVYPKRRSRVQSGIMPV</sequence>
<dbReference type="EMBL" id="JANBPG010003046">
    <property type="protein sequence ID" value="KAJ1883852.1"/>
    <property type="molecule type" value="Genomic_DNA"/>
</dbReference>
<evidence type="ECO:0000313" key="2">
    <source>
        <dbReference type="Proteomes" id="UP001150581"/>
    </source>
</evidence>
<keyword evidence="2" id="KW-1185">Reference proteome</keyword>
<reference evidence="1" key="1">
    <citation type="submission" date="2022-07" db="EMBL/GenBank/DDBJ databases">
        <title>Phylogenomic reconstructions and comparative analyses of Kickxellomycotina fungi.</title>
        <authorList>
            <person name="Reynolds N.K."/>
            <person name="Stajich J.E."/>
            <person name="Barry K."/>
            <person name="Grigoriev I.V."/>
            <person name="Crous P."/>
            <person name="Smith M.E."/>
        </authorList>
    </citation>
    <scope>NUCLEOTIDE SEQUENCE</scope>
    <source>
        <strain evidence="1">Benny 63K</strain>
    </source>
</reference>
<protein>
    <submittedName>
        <fullName evidence="1">Uncharacterized protein</fullName>
    </submittedName>
</protein>